<keyword evidence="2" id="KW-0964">Secreted</keyword>
<evidence type="ECO:0000256" key="5">
    <source>
        <dbReference type="SAM" id="SignalP"/>
    </source>
</evidence>
<feature type="signal peptide" evidence="5">
    <location>
        <begin position="1"/>
        <end position="32"/>
    </location>
</feature>
<accession>A0A6J2FB51</accession>
<feature type="domain" description="C-type lectin" evidence="6">
    <location>
        <begin position="53"/>
        <end position="178"/>
    </location>
</feature>
<dbReference type="InterPro" id="IPR050111">
    <property type="entry name" value="C-type_lectin/snaclec_domain"/>
</dbReference>
<dbReference type="GO" id="GO:0030246">
    <property type="term" value="F:carbohydrate binding"/>
    <property type="evidence" value="ECO:0007669"/>
    <property type="project" value="UniProtKB-KW"/>
</dbReference>
<dbReference type="InterPro" id="IPR018378">
    <property type="entry name" value="C-type_lectin_CS"/>
</dbReference>
<organism evidence="7 8">
    <name type="scientific">Zalophus californianus</name>
    <name type="common">California sealion</name>
    <dbReference type="NCBI Taxonomy" id="9704"/>
    <lineage>
        <taxon>Eukaryota</taxon>
        <taxon>Metazoa</taxon>
        <taxon>Chordata</taxon>
        <taxon>Craniata</taxon>
        <taxon>Vertebrata</taxon>
        <taxon>Euteleostomi</taxon>
        <taxon>Mammalia</taxon>
        <taxon>Eutheria</taxon>
        <taxon>Laurasiatheria</taxon>
        <taxon>Carnivora</taxon>
        <taxon>Caniformia</taxon>
        <taxon>Pinnipedia</taxon>
        <taxon>Otariidae</taxon>
        <taxon>Zalophus</taxon>
    </lineage>
</organism>
<dbReference type="SUPFAM" id="SSF56436">
    <property type="entry name" value="C-type lectin-like"/>
    <property type="match status" value="1"/>
</dbReference>
<evidence type="ECO:0000256" key="4">
    <source>
        <dbReference type="ARBA" id="ARBA00023157"/>
    </source>
</evidence>
<evidence type="ECO:0000256" key="2">
    <source>
        <dbReference type="ARBA" id="ARBA00022525"/>
    </source>
</evidence>
<dbReference type="InterPro" id="IPR016187">
    <property type="entry name" value="CTDL_fold"/>
</dbReference>
<dbReference type="GO" id="GO:0005576">
    <property type="term" value="C:extracellular region"/>
    <property type="evidence" value="ECO:0007669"/>
    <property type="project" value="UniProtKB-SubCell"/>
</dbReference>
<evidence type="ECO:0000256" key="1">
    <source>
        <dbReference type="ARBA" id="ARBA00004613"/>
    </source>
</evidence>
<dbReference type="SMART" id="SM00034">
    <property type="entry name" value="CLECT"/>
    <property type="match status" value="1"/>
</dbReference>
<evidence type="ECO:0000259" key="6">
    <source>
        <dbReference type="PROSITE" id="PS50041"/>
    </source>
</evidence>
<dbReference type="PROSITE" id="PS50041">
    <property type="entry name" value="C_TYPE_LECTIN_2"/>
    <property type="match status" value="1"/>
</dbReference>
<dbReference type="PRINTS" id="PR01504">
    <property type="entry name" value="PNCREATITSAP"/>
</dbReference>
<protein>
    <submittedName>
        <fullName evidence="8">LOW QUALITY PROTEIN: regenerating islet-derived protein 3-gamma-like</fullName>
    </submittedName>
</protein>
<dbReference type="FunFam" id="3.10.100.10:FF:000015">
    <property type="entry name" value="C-type lectin Cal"/>
    <property type="match status" value="1"/>
</dbReference>
<dbReference type="Proteomes" id="UP000515165">
    <property type="component" value="Chromosome 8"/>
</dbReference>
<evidence type="ECO:0000313" key="8">
    <source>
        <dbReference type="RefSeq" id="XP_027478545.1"/>
    </source>
</evidence>
<keyword evidence="3" id="KW-0430">Lectin</keyword>
<evidence type="ECO:0000256" key="3">
    <source>
        <dbReference type="ARBA" id="ARBA00022734"/>
    </source>
</evidence>
<dbReference type="AlphaFoldDB" id="A0A6J2FB51"/>
<keyword evidence="7" id="KW-1185">Reference proteome</keyword>
<name>A0A6J2FB51_ZALCA</name>
<dbReference type="KEGG" id="zca:113937856"/>
<comment type="subcellular location">
    <subcellularLocation>
        <location evidence="1">Secreted</location>
    </subcellularLocation>
</comment>
<dbReference type="InterPro" id="IPR016186">
    <property type="entry name" value="C-type_lectin-like/link_sf"/>
</dbReference>
<reference evidence="8" key="1">
    <citation type="submission" date="2025-08" db="UniProtKB">
        <authorList>
            <consortium name="RefSeq"/>
        </authorList>
    </citation>
    <scope>IDENTIFICATION</scope>
    <source>
        <tissue evidence="8">Blood</tissue>
    </source>
</reference>
<keyword evidence="4" id="KW-1015">Disulfide bond</keyword>
<sequence>MMILDTMLPPMALPSMSWMLLSCLMFLARVQGEDSQKDVPAPRISCPKGSKAYATHCYALFMTPKSWMDADMACQKRRSGHLVSVLSGSEASFVASLVKNSVNTYSNIWIGLHDPTEGYEPSAGGWEWSSNDVLNYFAWERDPPTIANPGHCGSLSSSTGYLKWKDYNCGMRLPYVCKFKD</sequence>
<evidence type="ECO:0000313" key="7">
    <source>
        <dbReference type="Proteomes" id="UP000515165"/>
    </source>
</evidence>
<dbReference type="InterPro" id="IPR001304">
    <property type="entry name" value="C-type_lectin-like"/>
</dbReference>
<dbReference type="PANTHER" id="PTHR22803">
    <property type="entry name" value="MANNOSE, PHOSPHOLIPASE, LECTIN RECEPTOR RELATED"/>
    <property type="match status" value="1"/>
</dbReference>
<dbReference type="PROSITE" id="PS00615">
    <property type="entry name" value="C_TYPE_LECTIN_1"/>
    <property type="match status" value="1"/>
</dbReference>
<dbReference type="Gene3D" id="3.10.100.10">
    <property type="entry name" value="Mannose-Binding Protein A, subunit A"/>
    <property type="match status" value="1"/>
</dbReference>
<dbReference type="Pfam" id="PF00059">
    <property type="entry name" value="Lectin_C"/>
    <property type="match status" value="1"/>
</dbReference>
<dbReference type="RefSeq" id="XP_027478545.1">
    <property type="nucleotide sequence ID" value="XM_027622744.1"/>
</dbReference>
<keyword evidence="5" id="KW-0732">Signal</keyword>
<dbReference type="OrthoDB" id="418245at2759"/>
<feature type="chain" id="PRO_5026952134" evidence="5">
    <location>
        <begin position="33"/>
        <end position="181"/>
    </location>
</feature>
<proteinExistence type="predicted"/>
<dbReference type="CDD" id="cd03594">
    <property type="entry name" value="CLECT_REG-1_like"/>
    <property type="match status" value="1"/>
</dbReference>
<gene>
    <name evidence="8" type="primary">LOC113937856</name>
</gene>
<dbReference type="GeneID" id="113937856"/>